<dbReference type="EMBL" id="CP053881">
    <property type="protein sequence ID" value="QWL63923.1"/>
    <property type="molecule type" value="Genomic_DNA"/>
</dbReference>
<accession>A0ABD7ES52</accession>
<name>A0ABD7ES52_AERJA</name>
<dbReference type="AlphaFoldDB" id="A0ABD7ES52"/>
<gene>
    <name evidence="2" type="ORF">HQ399_17515</name>
</gene>
<evidence type="ECO:0008006" key="4">
    <source>
        <dbReference type="Google" id="ProtNLM"/>
    </source>
</evidence>
<proteinExistence type="predicted"/>
<feature type="compositionally biased region" description="Low complexity" evidence="1">
    <location>
        <begin position="25"/>
        <end position="35"/>
    </location>
</feature>
<evidence type="ECO:0000256" key="1">
    <source>
        <dbReference type="SAM" id="MobiDB-lite"/>
    </source>
</evidence>
<evidence type="ECO:0000313" key="3">
    <source>
        <dbReference type="Proteomes" id="UP000679312"/>
    </source>
</evidence>
<feature type="region of interest" description="Disordered" evidence="1">
    <location>
        <begin position="1"/>
        <end position="42"/>
    </location>
</feature>
<sequence length="63" mass="7158">MNELPPRVGLDVRSVQHEKQTIEPQRAQDAQQNQKQQERTDPGLALYDDMSRQIGLAVVGFLL</sequence>
<organism evidence="2 3">
    <name type="scientific">Aeromonas jandaei</name>
    <dbReference type="NCBI Taxonomy" id="650"/>
    <lineage>
        <taxon>Bacteria</taxon>
        <taxon>Pseudomonadati</taxon>
        <taxon>Pseudomonadota</taxon>
        <taxon>Gammaproteobacteria</taxon>
        <taxon>Aeromonadales</taxon>
        <taxon>Aeromonadaceae</taxon>
        <taxon>Aeromonas</taxon>
    </lineage>
</organism>
<reference evidence="2 3" key="1">
    <citation type="journal article" date="2021" name="Front. Microbiol.">
        <title>Prevalence and Genetic Analysis of Chromosomal mcr-3/7 in Aeromonas From U.S. Animal-Derived Samples.</title>
        <authorList>
            <person name="Wang Y."/>
            <person name="Hou N."/>
            <person name="Rasooly R."/>
            <person name="Gu Y."/>
            <person name="He X."/>
        </authorList>
    </citation>
    <scope>NUCLEOTIDE SEQUENCE [LARGE SCALE GENOMIC DNA]</scope>
    <source>
        <strain evidence="2 3">4608</strain>
    </source>
</reference>
<protein>
    <recommendedName>
        <fullName evidence="4">Flagellar biosynthesis protein FlhB</fullName>
    </recommendedName>
</protein>
<evidence type="ECO:0000313" key="2">
    <source>
        <dbReference type="EMBL" id="QWL63923.1"/>
    </source>
</evidence>
<dbReference type="Proteomes" id="UP000679312">
    <property type="component" value="Chromosome"/>
</dbReference>
<dbReference type="RefSeq" id="WP_215801819.1">
    <property type="nucleotide sequence ID" value="NZ_CP053881.1"/>
</dbReference>